<feature type="compositionally biased region" description="Low complexity" evidence="10">
    <location>
        <begin position="358"/>
        <end position="410"/>
    </location>
</feature>
<feature type="compositionally biased region" description="Basic residues" evidence="10">
    <location>
        <begin position="418"/>
        <end position="433"/>
    </location>
</feature>
<dbReference type="AlphaFoldDB" id="A0A6J2I0R2"/>
<keyword evidence="6" id="KW-0833">Ubl conjugation pathway</keyword>
<reference evidence="14" key="1">
    <citation type="submission" date="2025-08" db="UniProtKB">
        <authorList>
            <consortium name="RefSeq"/>
        </authorList>
    </citation>
    <scope>IDENTIFICATION</scope>
    <source>
        <tissue evidence="14">Muscle</tissue>
    </source>
</reference>
<comment type="pathway">
    <text evidence="2">Protein modification; protein ubiquitination.</text>
</comment>
<evidence type="ECO:0000256" key="2">
    <source>
        <dbReference type="ARBA" id="ARBA00004906"/>
    </source>
</evidence>
<keyword evidence="5 9" id="KW-0863">Zinc-finger</keyword>
<protein>
    <submittedName>
        <fullName evidence="14">Uncharacterized protein LOC113996326</fullName>
    </submittedName>
</protein>
<dbReference type="InterPro" id="IPR001841">
    <property type="entry name" value="Znf_RING"/>
</dbReference>
<dbReference type="Gene3D" id="3.30.40.10">
    <property type="entry name" value="Zinc/RING finger domain, C3HC4 (zinc finger)"/>
    <property type="match status" value="3"/>
</dbReference>
<dbReference type="CDD" id="cd16448">
    <property type="entry name" value="RING-H2"/>
    <property type="match status" value="1"/>
</dbReference>
<organism evidence="13 14">
    <name type="scientific">Pipra filicauda</name>
    <name type="common">Wire-tailed manakin</name>
    <dbReference type="NCBI Taxonomy" id="649802"/>
    <lineage>
        <taxon>Eukaryota</taxon>
        <taxon>Metazoa</taxon>
        <taxon>Chordata</taxon>
        <taxon>Craniata</taxon>
        <taxon>Vertebrata</taxon>
        <taxon>Euteleostomi</taxon>
        <taxon>Archelosauria</taxon>
        <taxon>Archosauria</taxon>
        <taxon>Dinosauria</taxon>
        <taxon>Saurischia</taxon>
        <taxon>Theropoda</taxon>
        <taxon>Coelurosauria</taxon>
        <taxon>Aves</taxon>
        <taxon>Neognathae</taxon>
        <taxon>Neoaves</taxon>
        <taxon>Telluraves</taxon>
        <taxon>Australaves</taxon>
        <taxon>Passeriformes</taxon>
        <taxon>Pipridae</taxon>
        <taxon>Pipra</taxon>
    </lineage>
</organism>
<feature type="compositionally biased region" description="Basic residues" evidence="10">
    <location>
        <begin position="643"/>
        <end position="654"/>
    </location>
</feature>
<dbReference type="InterPro" id="IPR042013">
    <property type="entry name" value="PHF7/G2E3_ePHD"/>
</dbReference>
<feature type="domain" description="PHD-type" evidence="12">
    <location>
        <begin position="13"/>
        <end position="128"/>
    </location>
</feature>
<dbReference type="SMART" id="SM00249">
    <property type="entry name" value="PHD"/>
    <property type="match status" value="3"/>
</dbReference>
<dbReference type="InterPro" id="IPR001965">
    <property type="entry name" value="Znf_PHD"/>
</dbReference>
<evidence type="ECO:0000256" key="6">
    <source>
        <dbReference type="ARBA" id="ARBA00022786"/>
    </source>
</evidence>
<dbReference type="GO" id="GO:0008270">
    <property type="term" value="F:zinc ion binding"/>
    <property type="evidence" value="ECO:0007669"/>
    <property type="project" value="UniProtKB-KW"/>
</dbReference>
<evidence type="ECO:0000256" key="4">
    <source>
        <dbReference type="ARBA" id="ARBA00022723"/>
    </source>
</evidence>
<dbReference type="CDD" id="cd15669">
    <property type="entry name" value="ePHD_PHF7_G2E3_like"/>
    <property type="match status" value="1"/>
</dbReference>
<dbReference type="InterPro" id="IPR034732">
    <property type="entry name" value="EPHD"/>
</dbReference>
<keyword evidence="8" id="KW-0539">Nucleus</keyword>
<evidence type="ECO:0000256" key="1">
    <source>
        <dbReference type="ARBA" id="ARBA00004123"/>
    </source>
</evidence>
<dbReference type="InterPro" id="IPR013083">
    <property type="entry name" value="Znf_RING/FYVE/PHD"/>
</dbReference>
<evidence type="ECO:0000256" key="8">
    <source>
        <dbReference type="ARBA" id="ARBA00023242"/>
    </source>
</evidence>
<comment type="subcellular location">
    <subcellularLocation>
        <location evidence="1">Nucleus</location>
    </subcellularLocation>
</comment>
<dbReference type="Proteomes" id="UP000504627">
    <property type="component" value="Unplaced"/>
</dbReference>
<dbReference type="InParanoid" id="A0A6J2I0R2"/>
<dbReference type="Pfam" id="PF26054">
    <property type="entry name" value="PHD_G2E3"/>
    <property type="match status" value="1"/>
</dbReference>
<keyword evidence="3" id="KW-0808">Transferase</keyword>
<keyword evidence="7" id="KW-0862">Zinc</keyword>
<dbReference type="RefSeq" id="XP_027593137.1">
    <property type="nucleotide sequence ID" value="XM_027737336.2"/>
</dbReference>
<feature type="compositionally biased region" description="Basic and acidic residues" evidence="10">
    <location>
        <begin position="495"/>
        <end position="504"/>
    </location>
</feature>
<feature type="compositionally biased region" description="Basic residues" evidence="10">
    <location>
        <begin position="554"/>
        <end position="577"/>
    </location>
</feature>
<evidence type="ECO:0000256" key="9">
    <source>
        <dbReference type="PROSITE-ProRule" id="PRU00175"/>
    </source>
</evidence>
<name>A0A6J2I0R2_9PASS</name>
<sequence>MSDGKEEAPEGREPACLLCRRSEADPDICGDKIQKHGVCAHVFCLFFASLLEQQENERVGLFGFLPRDILHAVNRAAQTSCCICGQSGATISCCETDCDLSFHLPCAKQGRCVTQFIPPYRTYCPAHSPEQAVEATPEPGTECLICMEPVEDRKTFSTLVCPACKTTWFHRDCIQGQALRSGILSFQCPICRSTQEFLVEMFLMGIRIPFREPSWEENDAFAELGDRHRHCDASECLFPRGRQEAEEEGPWELLLCSSCAAEGTHRHCSGLRNSITSWECDGCAGLGTASRDESGLAGVGVARQSGLEPCDGSREPQTISPNTGSLVLSGLSPSSAPLDTISPSTSAQVPAPGSSGPQTSNRRTNRQTTWEQSLQYPSQETSSSSPDSQVTSGSSQSTFTESEDSSSSSSRGPDRRQNHPRRQRRAQNPHFRSRSPLDRTHEPSPSPGRRRPRPRPSGTSCRRNRSRLQRETPNPSGRSRSRHDRSQVRAPSDGRSSRSRETSRTSRTQNRSRQQHQAPDPSGRSRSRRVRNCVRTPSAGSRIPSQEASGTSHSRNRSHRQRRPQNPHLRSRSRRDRSHVPAPSTGRRRPSQEESGTSRRRNSSRRQSRTSNPSGRSRSPLDRNCTPAPSAGRRNSRETAVRTSHRQQHSRQQRRTSDSSSRSRSRRDGRRDRAPSTARCTHRWDDETGTHH</sequence>
<dbReference type="SUPFAM" id="SSF57903">
    <property type="entry name" value="FYVE/PHD zinc finger"/>
    <property type="match status" value="2"/>
</dbReference>
<evidence type="ECO:0000256" key="7">
    <source>
        <dbReference type="ARBA" id="ARBA00022833"/>
    </source>
</evidence>
<dbReference type="InterPro" id="IPR051188">
    <property type="entry name" value="PHD-type_Zinc_Finger"/>
</dbReference>
<evidence type="ECO:0000259" key="11">
    <source>
        <dbReference type="PROSITE" id="PS50089"/>
    </source>
</evidence>
<gene>
    <name evidence="14" type="primary">LOC113996326</name>
</gene>
<evidence type="ECO:0000256" key="10">
    <source>
        <dbReference type="SAM" id="MobiDB-lite"/>
    </source>
</evidence>
<dbReference type="PROSITE" id="PS51805">
    <property type="entry name" value="EPHD"/>
    <property type="match status" value="1"/>
</dbReference>
<evidence type="ECO:0000313" key="13">
    <source>
        <dbReference type="Proteomes" id="UP000504627"/>
    </source>
</evidence>
<dbReference type="GO" id="GO:0005634">
    <property type="term" value="C:nucleus"/>
    <property type="evidence" value="ECO:0007669"/>
    <property type="project" value="TreeGrafter"/>
</dbReference>
<dbReference type="InterPro" id="IPR011011">
    <property type="entry name" value="Znf_FYVE_PHD"/>
</dbReference>
<feature type="compositionally biased region" description="Low complexity" evidence="10">
    <location>
        <begin position="324"/>
        <end position="338"/>
    </location>
</feature>
<evidence type="ECO:0000313" key="14">
    <source>
        <dbReference type="RefSeq" id="XP_027593137.1"/>
    </source>
</evidence>
<feature type="domain" description="RING-type" evidence="11">
    <location>
        <begin position="143"/>
        <end position="192"/>
    </location>
</feature>
<proteinExistence type="predicted"/>
<dbReference type="InterPro" id="IPR059102">
    <property type="entry name" value="PHD_PHF7/G2E3-like"/>
</dbReference>
<dbReference type="Pfam" id="PF13771">
    <property type="entry name" value="zf-HC5HC2H"/>
    <property type="match status" value="1"/>
</dbReference>
<feature type="region of interest" description="Disordered" evidence="10">
    <location>
        <begin position="305"/>
        <end position="692"/>
    </location>
</feature>
<feature type="compositionally biased region" description="Basic residues" evidence="10">
    <location>
        <begin position="598"/>
        <end position="608"/>
    </location>
</feature>
<evidence type="ECO:0000256" key="3">
    <source>
        <dbReference type="ARBA" id="ARBA00022679"/>
    </source>
</evidence>
<keyword evidence="4" id="KW-0479">Metal-binding</keyword>
<feature type="compositionally biased region" description="Basic and acidic residues" evidence="10">
    <location>
        <begin position="682"/>
        <end position="692"/>
    </location>
</feature>
<dbReference type="PANTHER" id="PTHR12420">
    <property type="entry name" value="PHD FINGER PROTEIN"/>
    <property type="match status" value="1"/>
</dbReference>
<dbReference type="PROSITE" id="PS50089">
    <property type="entry name" value="ZF_RING_2"/>
    <property type="match status" value="1"/>
</dbReference>
<evidence type="ECO:0000259" key="12">
    <source>
        <dbReference type="PROSITE" id="PS51805"/>
    </source>
</evidence>
<keyword evidence="13" id="KW-1185">Reference proteome</keyword>
<dbReference type="PANTHER" id="PTHR12420:SF47">
    <property type="entry name" value="PHD FINGER PROTEIN 7"/>
    <property type="match status" value="1"/>
</dbReference>
<evidence type="ECO:0000256" key="5">
    <source>
        <dbReference type="ARBA" id="ARBA00022771"/>
    </source>
</evidence>
<accession>A0A6J2I0R2</accession>
<dbReference type="GeneID" id="113996326"/>